<keyword evidence="7" id="KW-0862">Zinc</keyword>
<dbReference type="EMBL" id="NHZQ01000067">
    <property type="protein sequence ID" value="PSK55168.1"/>
    <property type="molecule type" value="Genomic_DNA"/>
</dbReference>
<dbReference type="STRING" id="40998.A0A2P8A408"/>
<dbReference type="Proteomes" id="UP000243723">
    <property type="component" value="Unassembled WGS sequence"/>
</dbReference>
<dbReference type="AlphaFoldDB" id="A0A2P8A408"/>
<feature type="region of interest" description="Disordered" evidence="8">
    <location>
        <begin position="245"/>
        <end position="265"/>
    </location>
</feature>
<protein>
    <recommendedName>
        <fullName evidence="9">Prenyltransferase alpha-alpha toroid domain-containing protein</fullName>
    </recommendedName>
</protein>
<evidence type="ECO:0000256" key="3">
    <source>
        <dbReference type="ARBA" id="ARBA00022602"/>
    </source>
</evidence>
<comment type="cofactor">
    <cofactor evidence="1">
        <name>Zn(2+)</name>
        <dbReference type="ChEBI" id="CHEBI:29105"/>
    </cofactor>
</comment>
<name>A0A2P8A408_9PEZI</name>
<dbReference type="Pfam" id="PF00432">
    <property type="entry name" value="Prenyltrans"/>
    <property type="match status" value="1"/>
</dbReference>
<gene>
    <name evidence="10" type="ORF">B9Z65_2557</name>
</gene>
<dbReference type="PANTHER" id="PTHR11774">
    <property type="entry name" value="GERANYLGERANYL TRANSFERASE TYPE BETA SUBUNIT"/>
    <property type="match status" value="1"/>
</dbReference>
<reference evidence="10 11" key="1">
    <citation type="submission" date="2017-05" db="EMBL/GenBank/DDBJ databases">
        <title>Draft genome sequence of Elsinoe australis.</title>
        <authorList>
            <person name="Cheng Q."/>
        </authorList>
    </citation>
    <scope>NUCLEOTIDE SEQUENCE [LARGE SCALE GENOMIC DNA]</scope>
    <source>
        <strain evidence="10 11">NL1</strain>
    </source>
</reference>
<dbReference type="GO" id="GO:0004662">
    <property type="term" value="F:CAAX-protein geranylgeranyltransferase activity"/>
    <property type="evidence" value="ECO:0007669"/>
    <property type="project" value="TreeGrafter"/>
</dbReference>
<evidence type="ECO:0000256" key="1">
    <source>
        <dbReference type="ARBA" id="ARBA00001947"/>
    </source>
</evidence>
<comment type="similarity">
    <text evidence="2">Belongs to the protein prenyltransferase subunit beta family.</text>
</comment>
<evidence type="ECO:0000259" key="9">
    <source>
        <dbReference type="Pfam" id="PF00432"/>
    </source>
</evidence>
<evidence type="ECO:0000256" key="5">
    <source>
        <dbReference type="ARBA" id="ARBA00022723"/>
    </source>
</evidence>
<accession>A0A2P8A408</accession>
<sequence length="442" mass="48607">MSDTKMDAAQVFSQDTPRLDTKRHTKYFLRCLKTYLPQPYTSNDSNRLSLAFFIVAGLDLLGTLESNTTPQERAEYTDWVYRNQHPKGGFRAFPGTDFGDLSNEENARWDPANLPATYFALCLLLILNDDFSRLKQQECLDWLPQVQREDGSFGETCVDGVVQGGRDSRFGYCGSGVRYILAGHTELGKDGQGDIQVDKLVECIRSAESYDGGISDAPFHEPHAGYTYCGLGALSFLNRLDPLHSSPPSAPRSPHLTGPSNPPSTIHWLLSRQTATITEDDSFDTLHDETDTPETCHDAHTFIAPPSDLPPTPRGKISFASRPTRSFATDWCGVNGRPNKIADTCYAFWVGGALALLRADDLMEKKRLRKWLLERTAHPALGGFGKHAGELPDVYHSCLGLAALGLLGEEGVVPVDAAMCVSKRAKGRLVGLWKAWGVEGGI</sequence>
<proteinExistence type="inferred from homology"/>
<dbReference type="InterPro" id="IPR001330">
    <property type="entry name" value="Prenyltrans"/>
</dbReference>
<dbReference type="InterPro" id="IPR045089">
    <property type="entry name" value="PGGT1B-like"/>
</dbReference>
<keyword evidence="6" id="KW-0677">Repeat</keyword>
<evidence type="ECO:0000256" key="2">
    <source>
        <dbReference type="ARBA" id="ARBA00010497"/>
    </source>
</evidence>
<evidence type="ECO:0000256" key="6">
    <source>
        <dbReference type="ARBA" id="ARBA00022737"/>
    </source>
</evidence>
<dbReference type="GO" id="GO:0046872">
    <property type="term" value="F:metal ion binding"/>
    <property type="evidence" value="ECO:0007669"/>
    <property type="project" value="UniProtKB-KW"/>
</dbReference>
<comment type="caution">
    <text evidence="10">The sequence shown here is derived from an EMBL/GenBank/DDBJ whole genome shotgun (WGS) entry which is preliminary data.</text>
</comment>
<keyword evidence="3" id="KW-0637">Prenyltransferase</keyword>
<keyword evidence="5" id="KW-0479">Metal-binding</keyword>
<dbReference type="InterPro" id="IPR008930">
    <property type="entry name" value="Terpenoid_cyclase/PrenylTrfase"/>
</dbReference>
<dbReference type="PANTHER" id="PTHR11774:SF4">
    <property type="entry name" value="GERANYLGERANYL TRANSFERASE TYPE-1 SUBUNIT BETA"/>
    <property type="match status" value="1"/>
</dbReference>
<evidence type="ECO:0000313" key="11">
    <source>
        <dbReference type="Proteomes" id="UP000243723"/>
    </source>
</evidence>
<dbReference type="SUPFAM" id="SSF48239">
    <property type="entry name" value="Terpenoid cyclases/Protein prenyltransferases"/>
    <property type="match status" value="1"/>
</dbReference>
<evidence type="ECO:0000256" key="8">
    <source>
        <dbReference type="SAM" id="MobiDB-lite"/>
    </source>
</evidence>
<evidence type="ECO:0000256" key="7">
    <source>
        <dbReference type="ARBA" id="ARBA00022833"/>
    </source>
</evidence>
<keyword evidence="4" id="KW-0808">Transferase</keyword>
<dbReference type="GO" id="GO:0005953">
    <property type="term" value="C:CAAX-protein geranylgeranyltransferase complex"/>
    <property type="evidence" value="ECO:0007669"/>
    <property type="project" value="TreeGrafter"/>
</dbReference>
<evidence type="ECO:0000313" key="10">
    <source>
        <dbReference type="EMBL" id="PSK55168.1"/>
    </source>
</evidence>
<evidence type="ECO:0000256" key="4">
    <source>
        <dbReference type="ARBA" id="ARBA00022679"/>
    </source>
</evidence>
<dbReference type="OrthoDB" id="24893at2759"/>
<feature type="domain" description="Prenyltransferase alpha-alpha toroid" evidence="9">
    <location>
        <begin position="19"/>
        <end position="421"/>
    </location>
</feature>
<dbReference type="Gene3D" id="1.50.10.20">
    <property type="match status" value="1"/>
</dbReference>
<keyword evidence="11" id="KW-1185">Reference proteome</keyword>
<organism evidence="10 11">
    <name type="scientific">Elsinoe australis</name>
    <dbReference type="NCBI Taxonomy" id="40998"/>
    <lineage>
        <taxon>Eukaryota</taxon>
        <taxon>Fungi</taxon>
        <taxon>Dikarya</taxon>
        <taxon>Ascomycota</taxon>
        <taxon>Pezizomycotina</taxon>
        <taxon>Dothideomycetes</taxon>
        <taxon>Dothideomycetidae</taxon>
        <taxon>Myriangiales</taxon>
        <taxon>Elsinoaceae</taxon>
        <taxon>Elsinoe</taxon>
    </lineage>
</organism>